<dbReference type="Proteomes" id="UP000509761">
    <property type="component" value="Chromosome"/>
</dbReference>
<evidence type="ECO:0000313" key="2">
    <source>
        <dbReference type="Proteomes" id="UP000509761"/>
    </source>
</evidence>
<proteinExistence type="predicted"/>
<dbReference type="EMBL" id="CP054580">
    <property type="protein sequence ID" value="QKS26558.1"/>
    <property type="molecule type" value="Genomic_DNA"/>
</dbReference>
<organism evidence="1 2">
    <name type="scientific">Vreelandella titanicae</name>
    <dbReference type="NCBI Taxonomy" id="664683"/>
    <lineage>
        <taxon>Bacteria</taxon>
        <taxon>Pseudomonadati</taxon>
        <taxon>Pseudomonadota</taxon>
        <taxon>Gammaproteobacteria</taxon>
        <taxon>Oceanospirillales</taxon>
        <taxon>Halomonadaceae</taxon>
        <taxon>Vreelandella</taxon>
    </lineage>
</organism>
<dbReference type="RefSeq" id="WP_174788367.1">
    <property type="nucleotide sequence ID" value="NZ_CP054580.1"/>
</dbReference>
<protein>
    <recommendedName>
        <fullName evidence="3">DUF4177 domain-containing protein</fullName>
    </recommendedName>
</protein>
<reference evidence="1 2" key="1">
    <citation type="submission" date="2019-12" db="EMBL/GenBank/DDBJ databases">
        <title>Genome sequencing and assembly of endphytes of Porphyra tenera.</title>
        <authorList>
            <person name="Park J.M."/>
            <person name="Shin R."/>
            <person name="Jo S.H."/>
        </authorList>
    </citation>
    <scope>NUCLEOTIDE SEQUENCE [LARGE SCALE GENOMIC DNA]</scope>
    <source>
        <strain evidence="1 2">GPM3</strain>
    </source>
</reference>
<evidence type="ECO:0008006" key="3">
    <source>
        <dbReference type="Google" id="ProtNLM"/>
    </source>
</evidence>
<evidence type="ECO:0000313" key="1">
    <source>
        <dbReference type="EMBL" id="QKS26558.1"/>
    </source>
</evidence>
<keyword evidence="2" id="KW-1185">Reference proteome</keyword>
<dbReference type="AlphaFoldDB" id="A0AAP9NRS9"/>
<sequence>MYTYKMIQVPPNVSVASKGRKGNEAADYLESVVNKMADDGWEFQRVDAIGIHVQPGCFGGIFGKGAEQEHYYVITFRKPLSDAS</sequence>
<name>A0AAP9NRS9_9GAMM</name>
<gene>
    <name evidence="1" type="ORF">FX987_04367</name>
</gene>
<accession>A0AAP9NRS9</accession>